<evidence type="ECO:0000256" key="1">
    <source>
        <dbReference type="SAM" id="MobiDB-lite"/>
    </source>
</evidence>
<dbReference type="OrthoDB" id="10258692at2759"/>
<protein>
    <submittedName>
        <fullName evidence="2">Uncharacterized protein</fullName>
    </submittedName>
</protein>
<evidence type="ECO:0000313" key="2">
    <source>
        <dbReference type="EMBL" id="CAB4021576.1"/>
    </source>
</evidence>
<organism evidence="2 3">
    <name type="scientific">Paramuricea clavata</name>
    <name type="common">Red gorgonian</name>
    <name type="synonym">Violescent sea-whip</name>
    <dbReference type="NCBI Taxonomy" id="317549"/>
    <lineage>
        <taxon>Eukaryota</taxon>
        <taxon>Metazoa</taxon>
        <taxon>Cnidaria</taxon>
        <taxon>Anthozoa</taxon>
        <taxon>Octocorallia</taxon>
        <taxon>Malacalcyonacea</taxon>
        <taxon>Plexauridae</taxon>
        <taxon>Paramuricea</taxon>
    </lineage>
</organism>
<feature type="compositionally biased region" description="Basic residues" evidence="1">
    <location>
        <begin position="46"/>
        <end position="57"/>
    </location>
</feature>
<accession>A0A7D9L296</accession>
<dbReference type="EMBL" id="CACRXK020011508">
    <property type="protein sequence ID" value="CAB4021576.1"/>
    <property type="molecule type" value="Genomic_DNA"/>
</dbReference>
<dbReference type="Proteomes" id="UP001152795">
    <property type="component" value="Unassembled WGS sequence"/>
</dbReference>
<feature type="region of interest" description="Disordered" evidence="1">
    <location>
        <begin position="46"/>
        <end position="66"/>
    </location>
</feature>
<gene>
    <name evidence="2" type="ORF">PACLA_8A009012</name>
</gene>
<dbReference type="AlphaFoldDB" id="A0A7D9L296"/>
<proteinExistence type="predicted"/>
<evidence type="ECO:0000313" key="3">
    <source>
        <dbReference type="Proteomes" id="UP001152795"/>
    </source>
</evidence>
<keyword evidence="3" id="KW-1185">Reference proteome</keyword>
<comment type="caution">
    <text evidence="2">The sequence shown here is derived from an EMBL/GenBank/DDBJ whole genome shotgun (WGS) entry which is preliminary data.</text>
</comment>
<name>A0A7D9L296_PARCT</name>
<sequence>MNELSDYEIQRLKNIEYNKSVLRSLEIPGLVDDLVRAKPVVTKRAQGVKRKRNYSGKKNKESVGNSSDVALDRRFNGYLTRSKRSRLAKIEVNIQKYLEESV</sequence>
<reference evidence="2" key="1">
    <citation type="submission" date="2020-04" db="EMBL/GenBank/DDBJ databases">
        <authorList>
            <person name="Alioto T."/>
            <person name="Alioto T."/>
            <person name="Gomez Garrido J."/>
        </authorList>
    </citation>
    <scope>NUCLEOTIDE SEQUENCE</scope>
    <source>
        <strain evidence="2">A484AB</strain>
    </source>
</reference>